<keyword evidence="1" id="KW-0472">Membrane</keyword>
<feature type="transmembrane region" description="Helical" evidence="1">
    <location>
        <begin position="45"/>
        <end position="63"/>
    </location>
</feature>
<accession>A0A845DRR7</accession>
<evidence type="ECO:0000313" key="3">
    <source>
        <dbReference type="Proteomes" id="UP000460949"/>
    </source>
</evidence>
<evidence type="ECO:0000313" key="2">
    <source>
        <dbReference type="EMBL" id="MYL19858.1"/>
    </source>
</evidence>
<dbReference type="Proteomes" id="UP000460949">
    <property type="component" value="Unassembled WGS sequence"/>
</dbReference>
<protein>
    <submittedName>
        <fullName evidence="2">Uncharacterized protein</fullName>
    </submittedName>
</protein>
<dbReference type="Pfam" id="PF14143">
    <property type="entry name" value="YrhC"/>
    <property type="match status" value="1"/>
</dbReference>
<dbReference type="RefSeq" id="WP_160836195.1">
    <property type="nucleotide sequence ID" value="NZ_WMET01000001.1"/>
</dbReference>
<keyword evidence="1" id="KW-0812">Transmembrane</keyword>
<feature type="transmembrane region" description="Helical" evidence="1">
    <location>
        <begin position="21"/>
        <end position="39"/>
    </location>
</feature>
<name>A0A845DRR7_9BACI</name>
<dbReference type="InterPro" id="IPR025418">
    <property type="entry name" value="YrhC-like"/>
</dbReference>
<comment type="caution">
    <text evidence="2">The sequence shown here is derived from an EMBL/GenBank/DDBJ whole genome shotgun (WGS) entry which is preliminary data.</text>
</comment>
<organism evidence="2 3">
    <name type="scientific">Halobacillus litoralis</name>
    <dbReference type="NCBI Taxonomy" id="45668"/>
    <lineage>
        <taxon>Bacteria</taxon>
        <taxon>Bacillati</taxon>
        <taxon>Bacillota</taxon>
        <taxon>Bacilli</taxon>
        <taxon>Bacillales</taxon>
        <taxon>Bacillaceae</taxon>
        <taxon>Halobacillus</taxon>
    </lineage>
</organism>
<reference evidence="2 3" key="1">
    <citation type="submission" date="2019-11" db="EMBL/GenBank/DDBJ databases">
        <title>Genome sequences of 17 halophilic strains isolated from different environments.</title>
        <authorList>
            <person name="Furrow R.E."/>
        </authorList>
    </citation>
    <scope>NUCLEOTIDE SEQUENCE [LARGE SCALE GENOMIC DNA]</scope>
    <source>
        <strain evidence="2 3">22511_23_Filter</strain>
    </source>
</reference>
<sequence length="75" mass="8653">MSSKEALSVKIKDYQRFVMTLIILNTYLYTGVLISLYVYETRAHLYMLPVITAASAAAFSMILKMKKWKRQAAEE</sequence>
<keyword evidence="1" id="KW-1133">Transmembrane helix</keyword>
<proteinExistence type="predicted"/>
<dbReference type="AlphaFoldDB" id="A0A845DRR7"/>
<gene>
    <name evidence="2" type="ORF">GLW04_08165</name>
</gene>
<dbReference type="EMBL" id="WMET01000001">
    <property type="protein sequence ID" value="MYL19858.1"/>
    <property type="molecule type" value="Genomic_DNA"/>
</dbReference>
<evidence type="ECO:0000256" key="1">
    <source>
        <dbReference type="SAM" id="Phobius"/>
    </source>
</evidence>